<dbReference type="InterPro" id="IPR002745">
    <property type="entry name" value="Ptrans_KptA/Tpt1"/>
</dbReference>
<name>A0A133VDX8_9EURY</name>
<dbReference type="Gene3D" id="1.10.10.970">
    <property type="entry name" value="RNA 2'-phosphotransferase, Tpt1/KptA family, N-terminal domain"/>
    <property type="match status" value="1"/>
</dbReference>
<dbReference type="Proteomes" id="UP000070549">
    <property type="component" value="Unassembled WGS sequence"/>
</dbReference>
<evidence type="ECO:0000256" key="3">
    <source>
        <dbReference type="ARBA" id="ARBA00023027"/>
    </source>
</evidence>
<evidence type="ECO:0000313" key="6">
    <source>
        <dbReference type="EMBL" id="KXB04658.1"/>
    </source>
</evidence>
<dbReference type="GO" id="GO:0000215">
    <property type="term" value="F:tRNA 2'-phosphotransferase activity"/>
    <property type="evidence" value="ECO:0007669"/>
    <property type="project" value="TreeGrafter"/>
</dbReference>
<dbReference type="InterPro" id="IPR022928">
    <property type="entry name" value="RNA_2'-PTrans_KptA"/>
</dbReference>
<dbReference type="InterPro" id="IPR042081">
    <property type="entry name" value="RNA_2'-PTrans_C"/>
</dbReference>
<evidence type="ECO:0000256" key="5">
    <source>
        <dbReference type="HAMAP-Rule" id="MF_00299"/>
    </source>
</evidence>
<keyword evidence="7" id="KW-1185">Reference proteome</keyword>
<dbReference type="Pfam" id="PF01885">
    <property type="entry name" value="PTS_2-RNA"/>
    <property type="match status" value="1"/>
</dbReference>
<dbReference type="AlphaFoldDB" id="A0A133VDX8"/>
<proteinExistence type="inferred from homology"/>
<evidence type="ECO:0000313" key="7">
    <source>
        <dbReference type="Proteomes" id="UP000070549"/>
    </source>
</evidence>
<comment type="similarity">
    <text evidence="1 5">Belongs to the KptA/TPT1 family.</text>
</comment>
<sequence>MKDRTKASKQIAYLLRHNPVGMKISKEGFVNLNELLEKLQERWTSLSKKDIRELVETDPKGRYEIKNQKIRARYGHSINVNPTLEKAQEGTLYHGTTSKAAQKILEEGLKSKGRQKVHLSNSVEDAIEVGKRRTDDPVILEIDVGTASKAGVNIERASDKVYVSDNIPSQFISMKRKKSNLTRNH</sequence>
<evidence type="ECO:0000256" key="1">
    <source>
        <dbReference type="ARBA" id="ARBA00009836"/>
    </source>
</evidence>
<dbReference type="EMBL" id="LHYC01000051">
    <property type="protein sequence ID" value="KXB04658.1"/>
    <property type="molecule type" value="Genomic_DNA"/>
</dbReference>
<reference evidence="6 7" key="1">
    <citation type="journal article" date="2016" name="Sci. Rep.">
        <title>Metabolic traits of an uncultured archaeal lineage -MSBL1- from brine pools of the Red Sea.</title>
        <authorList>
            <person name="Mwirichia R."/>
            <person name="Alam I."/>
            <person name="Rashid M."/>
            <person name="Vinu M."/>
            <person name="Ba-Alawi W."/>
            <person name="Anthony Kamau A."/>
            <person name="Kamanda Ngugi D."/>
            <person name="Goker M."/>
            <person name="Klenk H.P."/>
            <person name="Bajic V."/>
            <person name="Stingl U."/>
        </authorList>
    </citation>
    <scope>NUCLEOTIDE SEQUENCE [LARGE SCALE GENOMIC DNA]</scope>
    <source>
        <strain evidence="6">SCGC-AAA382A03</strain>
    </source>
</reference>
<dbReference type="InterPro" id="IPR042080">
    <property type="entry name" value="RNA_2'-PTrans_N"/>
</dbReference>
<dbReference type="PANTHER" id="PTHR12684:SF2">
    <property type="entry name" value="TRNA 2'-PHOSPHOTRANSFERASE 1"/>
    <property type="match status" value="1"/>
</dbReference>
<dbReference type="EC" id="2.7.1.-" evidence="5"/>
<dbReference type="PATRIC" id="fig|1698278.3.peg.381"/>
<keyword evidence="2 5" id="KW-0808">Transferase</keyword>
<dbReference type="SUPFAM" id="SSF56399">
    <property type="entry name" value="ADP-ribosylation"/>
    <property type="match status" value="1"/>
</dbReference>
<organism evidence="6 7">
    <name type="scientific">candidate division MSBL1 archaeon SCGC-AAA382A03</name>
    <dbReference type="NCBI Taxonomy" id="1698278"/>
    <lineage>
        <taxon>Archaea</taxon>
        <taxon>Methanobacteriati</taxon>
        <taxon>Methanobacteriota</taxon>
        <taxon>candidate division MSBL1</taxon>
    </lineage>
</organism>
<dbReference type="GO" id="GO:0006388">
    <property type="term" value="P:tRNA splicing, via endonucleolytic cleavage and ligation"/>
    <property type="evidence" value="ECO:0007669"/>
    <property type="project" value="UniProtKB-UniRule"/>
</dbReference>
<dbReference type="HAMAP" id="MF_00299">
    <property type="entry name" value="KptA"/>
    <property type="match status" value="1"/>
</dbReference>
<comment type="caution">
    <text evidence="6">The sequence shown here is derived from an EMBL/GenBank/DDBJ whole genome shotgun (WGS) entry which is preliminary data.</text>
</comment>
<evidence type="ECO:0000256" key="2">
    <source>
        <dbReference type="ARBA" id="ARBA00022679"/>
    </source>
</evidence>
<keyword evidence="3 5" id="KW-0520">NAD</keyword>
<dbReference type="GO" id="GO:0003950">
    <property type="term" value="F:NAD+ poly-ADP-ribosyltransferase activity"/>
    <property type="evidence" value="ECO:0007669"/>
    <property type="project" value="InterPro"/>
</dbReference>
<protein>
    <recommendedName>
        <fullName evidence="5">Probable RNA 2'-phosphotransferase</fullName>
        <ecNumber evidence="5">2.7.1.-</ecNumber>
    </recommendedName>
</protein>
<accession>A0A133VDX8</accession>
<comment type="function">
    <text evidence="4 5">Removes the 2'-phosphate from RNA via an intermediate in which the phosphate is ADP-ribosylated by NAD followed by a presumed transesterification to release the RNA and generate ADP-ribose 1''-2''-cyclic phosphate (APPR&gt;P). May function as an ADP-ribosylase.</text>
</comment>
<evidence type="ECO:0000256" key="4">
    <source>
        <dbReference type="ARBA" id="ARBA00025212"/>
    </source>
</evidence>
<dbReference type="Gene3D" id="3.20.170.30">
    <property type="match status" value="1"/>
</dbReference>
<dbReference type="PANTHER" id="PTHR12684">
    <property type="entry name" value="PUTATIVE PHOSPHOTRANSFERASE"/>
    <property type="match status" value="1"/>
</dbReference>
<gene>
    <name evidence="5" type="primary">kptA</name>
    <name evidence="6" type="ORF">AKJ49_01840</name>
</gene>